<proteinExistence type="predicted"/>
<evidence type="ECO:0000256" key="5">
    <source>
        <dbReference type="ARBA" id="ARBA00047942"/>
    </source>
</evidence>
<dbReference type="PANTHER" id="PTHR33841">
    <property type="entry name" value="DNA METHYLTRANSFERASE YEEA-RELATED"/>
    <property type="match status" value="1"/>
</dbReference>
<dbReference type="EMBL" id="VVIW01000001">
    <property type="protein sequence ID" value="NHZ38657.1"/>
    <property type="molecule type" value="Genomic_DNA"/>
</dbReference>
<dbReference type="RefSeq" id="WP_167073636.1">
    <property type="nucleotide sequence ID" value="NZ_VVIW01000001.1"/>
</dbReference>
<name>A0ABX0M2W7_9BURK</name>
<dbReference type="PANTHER" id="PTHR33841:SF1">
    <property type="entry name" value="DNA METHYLTRANSFERASE A"/>
    <property type="match status" value="1"/>
</dbReference>
<evidence type="ECO:0000256" key="4">
    <source>
        <dbReference type="ARBA" id="ARBA00022691"/>
    </source>
</evidence>
<keyword evidence="2 7" id="KW-0489">Methyltransferase</keyword>
<evidence type="ECO:0000313" key="7">
    <source>
        <dbReference type="EMBL" id="NHZ38657.1"/>
    </source>
</evidence>
<dbReference type="EC" id="2.1.1.72" evidence="1"/>
<evidence type="ECO:0000256" key="1">
    <source>
        <dbReference type="ARBA" id="ARBA00011900"/>
    </source>
</evidence>
<reference evidence="7 8" key="1">
    <citation type="submission" date="2019-09" db="EMBL/GenBank/DDBJ databases">
        <title>Taxonomy of Antarctic Massilia spp.: description of Massilia rubra sp. nov., Massilia aquatica sp. nov., Massilia mucilaginosa sp. nov., Massilia frigida sp. nov. isolated from streams, lakes and regoliths.</title>
        <authorList>
            <person name="Holochova P."/>
            <person name="Sedlacek I."/>
            <person name="Kralova S."/>
            <person name="Maslanova I."/>
            <person name="Busse H.-J."/>
            <person name="Stankova E."/>
            <person name="Vrbovska V."/>
            <person name="Kovarovic V."/>
            <person name="Bartak M."/>
            <person name="Svec P."/>
            <person name="Pantucek R."/>
        </authorList>
    </citation>
    <scope>NUCLEOTIDE SEQUENCE [LARGE SCALE GENOMIC DNA]</scope>
    <source>
        <strain evidence="7 8">CCM 8693</strain>
    </source>
</reference>
<dbReference type="PRINTS" id="PR00507">
    <property type="entry name" value="N12N6MTFRASE"/>
</dbReference>
<dbReference type="SUPFAM" id="SSF53335">
    <property type="entry name" value="S-adenosyl-L-methionine-dependent methyltransferases"/>
    <property type="match status" value="1"/>
</dbReference>
<sequence length="509" mass="55892">MKDRMNLTVEATSDLSDEAIDARREAVARVTSQKHKSAFGQFMTPSVIATFMASMFHPLAEKTVRLLDAGAGIGSLTVALAKRAAAEHASSLECTAWEIDDLLHEQLSTTLDACGDLMRATGAQYSSTIKSTDFILSFSDELTSRGETLGPTHAILNPPYKKISSASAHRKALRVLGVETANLYSGFVALALKSLADGGEMVAITPRSFCNGPYFRPFRELLLTTSAITRIHVFESRTHAFKGDEVLQENVIFHLVKGRRQGPVVISSSQDATFSEVRERTTPFDNVVLPEDREQIFHLATEDEGTETGKAMARYHFTLEELGLGVSTGPVVDFRMRDHLRVAPGPGTAPMIHSHHFESGFVVHPKLDVKKPNYIEVNDDTRKWMMSTGCYVVVRRLSSKEEKRRIVPAVFTPVAAPGSLVGFDNKTNIVHQSKQGMEDTLAKGMAVYLASTFADRWLRRFSGHTQVNAGDLRALRYPNAATLHAWGKEVGTALPSQEQIDKFVGGVDG</sequence>
<comment type="catalytic activity">
    <reaction evidence="5">
        <text>a 2'-deoxyadenosine in DNA + S-adenosyl-L-methionine = an N(6)-methyl-2'-deoxyadenosine in DNA + S-adenosyl-L-homocysteine + H(+)</text>
        <dbReference type="Rhea" id="RHEA:15197"/>
        <dbReference type="Rhea" id="RHEA-COMP:12418"/>
        <dbReference type="Rhea" id="RHEA-COMP:12419"/>
        <dbReference type="ChEBI" id="CHEBI:15378"/>
        <dbReference type="ChEBI" id="CHEBI:57856"/>
        <dbReference type="ChEBI" id="CHEBI:59789"/>
        <dbReference type="ChEBI" id="CHEBI:90615"/>
        <dbReference type="ChEBI" id="CHEBI:90616"/>
        <dbReference type="EC" id="2.1.1.72"/>
    </reaction>
</comment>
<dbReference type="Proteomes" id="UP000819052">
    <property type="component" value="Unassembled WGS sequence"/>
</dbReference>
<dbReference type="InterPro" id="IPR050953">
    <property type="entry name" value="N4_N6_ade-DNA_methylase"/>
</dbReference>
<organism evidence="7 8">
    <name type="scientific">Massilia aquatica</name>
    <dbReference type="NCBI Taxonomy" id="2609000"/>
    <lineage>
        <taxon>Bacteria</taxon>
        <taxon>Pseudomonadati</taxon>
        <taxon>Pseudomonadota</taxon>
        <taxon>Betaproteobacteria</taxon>
        <taxon>Burkholderiales</taxon>
        <taxon>Oxalobacteraceae</taxon>
        <taxon>Telluria group</taxon>
        <taxon>Massilia</taxon>
    </lineage>
</organism>
<keyword evidence="4" id="KW-0949">S-adenosyl-L-methionine</keyword>
<evidence type="ECO:0000256" key="2">
    <source>
        <dbReference type="ARBA" id="ARBA00022603"/>
    </source>
</evidence>
<dbReference type="Gene3D" id="3.40.50.150">
    <property type="entry name" value="Vaccinia Virus protein VP39"/>
    <property type="match status" value="1"/>
</dbReference>
<gene>
    <name evidence="7" type="ORF">F1609_00525</name>
</gene>
<dbReference type="GO" id="GO:0008168">
    <property type="term" value="F:methyltransferase activity"/>
    <property type="evidence" value="ECO:0007669"/>
    <property type="project" value="UniProtKB-KW"/>
</dbReference>
<dbReference type="GO" id="GO:0032259">
    <property type="term" value="P:methylation"/>
    <property type="evidence" value="ECO:0007669"/>
    <property type="project" value="UniProtKB-KW"/>
</dbReference>
<protein>
    <recommendedName>
        <fullName evidence="1">site-specific DNA-methyltransferase (adenine-specific)</fullName>
        <ecNumber evidence="1">2.1.1.72</ecNumber>
    </recommendedName>
</protein>
<accession>A0ABX0M2W7</accession>
<keyword evidence="8" id="KW-1185">Reference proteome</keyword>
<dbReference type="InterPro" id="IPR011639">
    <property type="entry name" value="MethylTrfase_TaqI-like_dom"/>
</dbReference>
<comment type="caution">
    <text evidence="7">The sequence shown here is derived from an EMBL/GenBank/DDBJ whole genome shotgun (WGS) entry which is preliminary data.</text>
</comment>
<keyword evidence="3" id="KW-0808">Transferase</keyword>
<feature type="domain" description="Type II methyltransferase M.TaqI-like" evidence="6">
    <location>
        <begin position="157"/>
        <end position="236"/>
    </location>
</feature>
<dbReference type="Pfam" id="PF07669">
    <property type="entry name" value="Eco57I"/>
    <property type="match status" value="1"/>
</dbReference>
<evidence type="ECO:0000313" key="8">
    <source>
        <dbReference type="Proteomes" id="UP000819052"/>
    </source>
</evidence>
<evidence type="ECO:0000256" key="3">
    <source>
        <dbReference type="ARBA" id="ARBA00022679"/>
    </source>
</evidence>
<evidence type="ECO:0000259" key="6">
    <source>
        <dbReference type="Pfam" id="PF07669"/>
    </source>
</evidence>
<dbReference type="InterPro" id="IPR029063">
    <property type="entry name" value="SAM-dependent_MTases_sf"/>
</dbReference>